<protein>
    <submittedName>
        <fullName evidence="2">Uncharacterized protein</fullName>
    </submittedName>
</protein>
<gene>
    <name evidence="2" type="ORF">ElyMa_003695500</name>
</gene>
<feature type="region of interest" description="Disordered" evidence="1">
    <location>
        <begin position="1"/>
        <end position="26"/>
    </location>
</feature>
<sequence>MEHNKDSFGRSRNMRVHPSFKTEPHHAKEMSGTDFYRVFDWLALEASVISLVEKAGAPSEHANICQLKLVKLSEAAPSL</sequence>
<proteinExistence type="predicted"/>
<keyword evidence="3" id="KW-1185">Reference proteome</keyword>
<evidence type="ECO:0000313" key="2">
    <source>
        <dbReference type="EMBL" id="GFR66991.1"/>
    </source>
</evidence>
<organism evidence="2 3">
    <name type="scientific">Elysia marginata</name>
    <dbReference type="NCBI Taxonomy" id="1093978"/>
    <lineage>
        <taxon>Eukaryota</taxon>
        <taxon>Metazoa</taxon>
        <taxon>Spiralia</taxon>
        <taxon>Lophotrochozoa</taxon>
        <taxon>Mollusca</taxon>
        <taxon>Gastropoda</taxon>
        <taxon>Heterobranchia</taxon>
        <taxon>Euthyneura</taxon>
        <taxon>Panpulmonata</taxon>
        <taxon>Sacoglossa</taxon>
        <taxon>Placobranchoidea</taxon>
        <taxon>Plakobranchidae</taxon>
        <taxon>Elysia</taxon>
    </lineage>
</organism>
<reference evidence="2 3" key="1">
    <citation type="journal article" date="2021" name="Elife">
        <title>Chloroplast acquisition without the gene transfer in kleptoplastic sea slugs, Plakobranchus ocellatus.</title>
        <authorList>
            <person name="Maeda T."/>
            <person name="Takahashi S."/>
            <person name="Yoshida T."/>
            <person name="Shimamura S."/>
            <person name="Takaki Y."/>
            <person name="Nagai Y."/>
            <person name="Toyoda A."/>
            <person name="Suzuki Y."/>
            <person name="Arimoto A."/>
            <person name="Ishii H."/>
            <person name="Satoh N."/>
            <person name="Nishiyama T."/>
            <person name="Hasebe M."/>
            <person name="Maruyama T."/>
            <person name="Minagawa J."/>
            <person name="Obokata J."/>
            <person name="Shigenobu S."/>
        </authorList>
    </citation>
    <scope>NUCLEOTIDE SEQUENCE [LARGE SCALE GENOMIC DNA]</scope>
</reference>
<dbReference type="Proteomes" id="UP000762676">
    <property type="component" value="Unassembled WGS sequence"/>
</dbReference>
<evidence type="ECO:0000313" key="3">
    <source>
        <dbReference type="Proteomes" id="UP000762676"/>
    </source>
</evidence>
<dbReference type="EMBL" id="BMAT01007572">
    <property type="protein sequence ID" value="GFR66991.1"/>
    <property type="molecule type" value="Genomic_DNA"/>
</dbReference>
<name>A0AAV4F1R8_9GAST</name>
<dbReference type="AlphaFoldDB" id="A0AAV4F1R8"/>
<comment type="caution">
    <text evidence="2">The sequence shown here is derived from an EMBL/GenBank/DDBJ whole genome shotgun (WGS) entry which is preliminary data.</text>
</comment>
<accession>A0AAV4F1R8</accession>
<evidence type="ECO:0000256" key="1">
    <source>
        <dbReference type="SAM" id="MobiDB-lite"/>
    </source>
</evidence>